<dbReference type="PANTHER" id="PTHR47248:SF6">
    <property type="entry name" value="BPTI_KUNITZ INHIBITOR DOMAIN-CONTAINING PROTEIN"/>
    <property type="match status" value="1"/>
</dbReference>
<dbReference type="PANTHER" id="PTHR47248">
    <property type="entry name" value="PROTEIN CBG06772"/>
    <property type="match status" value="1"/>
</dbReference>
<evidence type="ECO:0000313" key="2">
    <source>
        <dbReference type="Proteomes" id="UP000887563"/>
    </source>
</evidence>
<dbReference type="InterPro" id="IPR052861">
    <property type="entry name" value="BPTI/Kunitz_domain"/>
</dbReference>
<dbReference type="Proteomes" id="UP000887563">
    <property type="component" value="Unplaced"/>
</dbReference>
<dbReference type="Gene3D" id="4.10.410.10">
    <property type="entry name" value="Pancreatic trypsin inhibitor Kunitz domain"/>
    <property type="match status" value="1"/>
</dbReference>
<evidence type="ECO:0000259" key="1">
    <source>
        <dbReference type="PROSITE" id="PS50279"/>
    </source>
</evidence>
<accession>A0A914N5D5</accession>
<dbReference type="InterPro" id="IPR002223">
    <property type="entry name" value="Kunitz_BPTI"/>
</dbReference>
<dbReference type="WBParaSite" id="Minc3s03683g34517">
    <property type="protein sequence ID" value="Minc3s03683g34517"/>
    <property type="gene ID" value="Minc3s03683g34517"/>
</dbReference>
<proteinExistence type="predicted"/>
<reference evidence="3" key="1">
    <citation type="submission" date="2022-11" db="UniProtKB">
        <authorList>
            <consortium name="WormBaseParasite"/>
        </authorList>
    </citation>
    <scope>IDENTIFICATION</scope>
</reference>
<dbReference type="SMART" id="SM00131">
    <property type="entry name" value="KU"/>
    <property type="match status" value="1"/>
</dbReference>
<keyword evidence="2" id="KW-1185">Reference proteome</keyword>
<dbReference type="Pfam" id="PF00014">
    <property type="entry name" value="Kunitz_BPTI"/>
    <property type="match status" value="1"/>
</dbReference>
<dbReference type="PROSITE" id="PS50279">
    <property type="entry name" value="BPTI_KUNITZ_2"/>
    <property type="match status" value="1"/>
</dbReference>
<evidence type="ECO:0000313" key="3">
    <source>
        <dbReference type="WBParaSite" id="Minc3s03683g34517"/>
    </source>
</evidence>
<feature type="domain" description="BPTI/Kunitz inhibitor" evidence="1">
    <location>
        <begin position="12"/>
        <end position="69"/>
    </location>
</feature>
<dbReference type="GO" id="GO:0004867">
    <property type="term" value="F:serine-type endopeptidase inhibitor activity"/>
    <property type="evidence" value="ECO:0007669"/>
    <property type="project" value="InterPro"/>
</dbReference>
<dbReference type="InterPro" id="IPR020901">
    <property type="entry name" value="Prtase_inh_Kunz-CS"/>
</dbReference>
<dbReference type="AlphaFoldDB" id="A0A914N5D5"/>
<protein>
    <submittedName>
        <fullName evidence="3">BPTI/Kunitz inhibitor domain-containing protein</fullName>
    </submittedName>
</protein>
<name>A0A914N5D5_MELIC</name>
<dbReference type="SUPFAM" id="SSF57362">
    <property type="entry name" value="BPTI-like"/>
    <property type="match status" value="1"/>
</dbReference>
<organism evidence="2 3">
    <name type="scientific">Meloidogyne incognita</name>
    <name type="common">Southern root-knot nematode worm</name>
    <name type="synonym">Oxyuris incognita</name>
    <dbReference type="NCBI Taxonomy" id="6306"/>
    <lineage>
        <taxon>Eukaryota</taxon>
        <taxon>Metazoa</taxon>
        <taxon>Ecdysozoa</taxon>
        <taxon>Nematoda</taxon>
        <taxon>Chromadorea</taxon>
        <taxon>Rhabditida</taxon>
        <taxon>Tylenchina</taxon>
        <taxon>Tylenchomorpha</taxon>
        <taxon>Tylenchoidea</taxon>
        <taxon>Meloidogynidae</taxon>
        <taxon>Meloidogyninae</taxon>
        <taxon>Meloidogyne</taxon>
        <taxon>Meloidogyne incognita group</taxon>
    </lineage>
</organism>
<sequence>MLEFYNFDWGECGENYDKGYDCGEGLEINNSGMKWYYDNKHYLCMPFGYKGCGGNGNRFISKRQCLKKCPRPKDFTYFHLHCDLGKRNVKPILCESIPGIRRHYPISVCPSGYKCKGGLFLIYVVILQINKYMIKIQAINQNVKMAKIRLNIMAGLVKMNFVLKRRNVFN</sequence>
<dbReference type="InterPro" id="IPR036880">
    <property type="entry name" value="Kunitz_BPTI_sf"/>
</dbReference>
<dbReference type="PROSITE" id="PS00280">
    <property type="entry name" value="BPTI_KUNITZ_1"/>
    <property type="match status" value="1"/>
</dbReference>